<dbReference type="RefSeq" id="WP_083494961.1">
    <property type="nucleotide sequence ID" value="NZ_CP006867.1"/>
</dbReference>
<sequence>MAEEGGITLVVRIGEGENAKEIELTEEVLRKIRVYLHTEMSLEQLANELGLESWEEAYEFVKKMPAWLGRVPPTLLRYKLRMLEEKVKKGEITLK</sequence>
<dbReference type="GeneID" id="30679525"/>
<dbReference type="Proteomes" id="UP000060778">
    <property type="component" value="Chromosome"/>
</dbReference>
<dbReference type="AlphaFoldDB" id="A0A0U2U5D6"/>
<organism evidence="1 2">
    <name type="scientific">Ignicoccus islandicus DSM 13165</name>
    <dbReference type="NCBI Taxonomy" id="940295"/>
    <lineage>
        <taxon>Archaea</taxon>
        <taxon>Thermoproteota</taxon>
        <taxon>Thermoprotei</taxon>
        <taxon>Desulfurococcales</taxon>
        <taxon>Desulfurococcaceae</taxon>
        <taxon>Ignicoccus</taxon>
    </lineage>
</organism>
<gene>
    <name evidence="1" type="ORF">EYM_00525</name>
</gene>
<dbReference type="PATRIC" id="fig|940295.4.peg.104"/>
<dbReference type="STRING" id="940295.EYM_00525"/>
<evidence type="ECO:0000313" key="1">
    <source>
        <dbReference type="EMBL" id="ALU11396.1"/>
    </source>
</evidence>
<proteinExistence type="predicted"/>
<protein>
    <submittedName>
        <fullName evidence="1">Uncharacterized protein</fullName>
    </submittedName>
</protein>
<dbReference type="KEGG" id="iis:EYM_00525"/>
<evidence type="ECO:0000313" key="2">
    <source>
        <dbReference type="Proteomes" id="UP000060778"/>
    </source>
</evidence>
<accession>A0A0U2U5D6</accession>
<keyword evidence="2" id="KW-1185">Reference proteome</keyword>
<name>A0A0U2U5D6_9CREN</name>
<dbReference type="OrthoDB" id="14842at2157"/>
<dbReference type="EMBL" id="CP006867">
    <property type="protein sequence ID" value="ALU11396.1"/>
    <property type="molecule type" value="Genomic_DNA"/>
</dbReference>
<reference evidence="1 2" key="1">
    <citation type="submission" date="2013-11" db="EMBL/GenBank/DDBJ databases">
        <title>Comparative genomics of Ignicoccus.</title>
        <authorList>
            <person name="Podar M."/>
        </authorList>
    </citation>
    <scope>NUCLEOTIDE SEQUENCE [LARGE SCALE GENOMIC DNA]</scope>
    <source>
        <strain evidence="1 2">DSM 13165</strain>
    </source>
</reference>